<dbReference type="Proteomes" id="UP000037460">
    <property type="component" value="Unassembled WGS sequence"/>
</dbReference>
<dbReference type="GO" id="GO:0016491">
    <property type="term" value="F:oxidoreductase activity"/>
    <property type="evidence" value="ECO:0007669"/>
    <property type="project" value="UniProtKB-KW"/>
</dbReference>
<evidence type="ECO:0000313" key="2">
    <source>
        <dbReference type="EMBL" id="KOO34245.1"/>
    </source>
</evidence>
<sequence length="206" mass="21970">MACPQQQTKQGFELQIGTNHIGHFALTRLLLPFMEPDGRVVTVASIAHGMGEVDASDLDFVRRKYTKWGAYGQSKGANILFAKGLADELLKANSEIVSVSLHPGVIATPLWRHGNFLATWLISKVYCDKDEAQGASTQLYACLAPAEALPAGAYLMDCALAMPNAACADETGKARKALWEETERRIAAAGLALPNTLLGGAGSSPQ</sequence>
<dbReference type="EMBL" id="JWZX01001282">
    <property type="protein sequence ID" value="KOO34245.1"/>
    <property type="molecule type" value="Genomic_DNA"/>
</dbReference>
<keyword evidence="1" id="KW-0560">Oxidoreductase</keyword>
<dbReference type="AlphaFoldDB" id="A0A0M0K5Z5"/>
<gene>
    <name evidence="2" type="ORF">Ctob_005465</name>
</gene>
<dbReference type="InterPro" id="IPR036291">
    <property type="entry name" value="NAD(P)-bd_dom_sf"/>
</dbReference>
<reference evidence="3" key="1">
    <citation type="journal article" date="2015" name="PLoS Genet.">
        <title>Genome Sequence and Transcriptome Analyses of Chrysochromulina tobin: Metabolic Tools for Enhanced Algal Fitness in the Prominent Order Prymnesiales (Haptophyceae).</title>
        <authorList>
            <person name="Hovde B.T."/>
            <person name="Deodato C.R."/>
            <person name="Hunsperger H.M."/>
            <person name="Ryken S.A."/>
            <person name="Yost W."/>
            <person name="Jha R.K."/>
            <person name="Patterson J."/>
            <person name="Monnat R.J. Jr."/>
            <person name="Barlow S.B."/>
            <person name="Starkenburg S.R."/>
            <person name="Cattolico R.A."/>
        </authorList>
    </citation>
    <scope>NUCLEOTIDE SEQUENCE</scope>
    <source>
        <strain evidence="3">CCMP291</strain>
    </source>
</reference>
<accession>A0A0M0K5Z5</accession>
<keyword evidence="3" id="KW-1185">Reference proteome</keyword>
<organism evidence="2 3">
    <name type="scientific">Chrysochromulina tobinii</name>
    <dbReference type="NCBI Taxonomy" id="1460289"/>
    <lineage>
        <taxon>Eukaryota</taxon>
        <taxon>Haptista</taxon>
        <taxon>Haptophyta</taxon>
        <taxon>Prymnesiophyceae</taxon>
        <taxon>Prymnesiales</taxon>
        <taxon>Chrysochromulinaceae</taxon>
        <taxon>Chrysochromulina</taxon>
    </lineage>
</organism>
<dbReference type="InterPro" id="IPR002347">
    <property type="entry name" value="SDR_fam"/>
</dbReference>
<dbReference type="PANTHER" id="PTHR43157">
    <property type="entry name" value="PHOSPHATIDYLINOSITOL-GLYCAN BIOSYNTHESIS CLASS F PROTEIN-RELATED"/>
    <property type="match status" value="1"/>
</dbReference>
<dbReference type="PANTHER" id="PTHR43157:SF73">
    <property type="entry name" value="WW DOMAIN-CONTAINING OXIDOREDUCTASE-LIKE PROTEIN"/>
    <property type="match status" value="1"/>
</dbReference>
<dbReference type="OrthoDB" id="157221at2759"/>
<comment type="caution">
    <text evidence="2">The sequence shown here is derived from an EMBL/GenBank/DDBJ whole genome shotgun (WGS) entry which is preliminary data.</text>
</comment>
<proteinExistence type="predicted"/>
<evidence type="ECO:0000313" key="3">
    <source>
        <dbReference type="Proteomes" id="UP000037460"/>
    </source>
</evidence>
<dbReference type="SUPFAM" id="SSF51735">
    <property type="entry name" value="NAD(P)-binding Rossmann-fold domains"/>
    <property type="match status" value="1"/>
</dbReference>
<protein>
    <submittedName>
        <fullName evidence="2">Retinol dehydrogenase 12</fullName>
    </submittedName>
</protein>
<evidence type="ECO:0000256" key="1">
    <source>
        <dbReference type="ARBA" id="ARBA00023002"/>
    </source>
</evidence>
<dbReference type="Gene3D" id="3.40.50.720">
    <property type="entry name" value="NAD(P)-binding Rossmann-like Domain"/>
    <property type="match status" value="1"/>
</dbReference>
<name>A0A0M0K5Z5_9EUKA</name>
<dbReference type="Pfam" id="PF00106">
    <property type="entry name" value="adh_short"/>
    <property type="match status" value="1"/>
</dbReference>